<accession>A0A2T5JDV4</accession>
<evidence type="ECO:0000313" key="7">
    <source>
        <dbReference type="EMBL" id="PTQ99933.1"/>
    </source>
</evidence>
<dbReference type="NCBIfam" id="TIGR01250">
    <property type="entry name" value="pro_imino_pep_2"/>
    <property type="match status" value="1"/>
</dbReference>
<dbReference type="RefSeq" id="WP_107828037.1">
    <property type="nucleotide sequence ID" value="NZ_CP160205.1"/>
</dbReference>
<dbReference type="GO" id="GO:0016020">
    <property type="term" value="C:membrane"/>
    <property type="evidence" value="ECO:0007669"/>
    <property type="project" value="TreeGrafter"/>
</dbReference>
<dbReference type="InterPro" id="IPR050266">
    <property type="entry name" value="AB_hydrolase_sf"/>
</dbReference>
<dbReference type="Proteomes" id="UP000244168">
    <property type="component" value="Unassembled WGS sequence"/>
</dbReference>
<feature type="active site" evidence="4">
    <location>
        <position position="281"/>
    </location>
</feature>
<gene>
    <name evidence="7" type="ORF">C8P68_102763</name>
</gene>
<dbReference type="PRINTS" id="PR00793">
    <property type="entry name" value="PROAMNOPTASE"/>
</dbReference>
<comment type="caution">
    <text evidence="7">The sequence shown here is derived from an EMBL/GenBank/DDBJ whole genome shotgun (WGS) entry which is preliminary data.</text>
</comment>
<dbReference type="GO" id="GO:0008233">
    <property type="term" value="F:peptidase activity"/>
    <property type="evidence" value="ECO:0007669"/>
    <property type="project" value="InterPro"/>
</dbReference>
<feature type="active site" description="Proton donor" evidence="4">
    <location>
        <position position="308"/>
    </location>
</feature>
<name>A0A2T5JDV4_9SPHI</name>
<dbReference type="PANTHER" id="PTHR43798:SF28">
    <property type="entry name" value="AB HYDROLASE-1 DOMAIN-CONTAINING PROTEIN"/>
    <property type="match status" value="1"/>
</dbReference>
<dbReference type="InterPro" id="IPR029058">
    <property type="entry name" value="AB_hydrolase_fold"/>
</dbReference>
<reference evidence="7 8" key="1">
    <citation type="submission" date="2018-04" db="EMBL/GenBank/DDBJ databases">
        <title>Genomic Encyclopedia of Archaeal and Bacterial Type Strains, Phase II (KMG-II): from individual species to whole genera.</title>
        <authorList>
            <person name="Goeker M."/>
        </authorList>
    </citation>
    <scope>NUCLEOTIDE SEQUENCE [LARGE SCALE GENOMIC DNA]</scope>
    <source>
        <strain evidence="7 8">DSM 26809</strain>
    </source>
</reference>
<evidence type="ECO:0000256" key="1">
    <source>
        <dbReference type="ARBA" id="ARBA00010088"/>
    </source>
</evidence>
<keyword evidence="2 3" id="KW-0378">Hydrolase</keyword>
<feature type="signal peptide" evidence="5">
    <location>
        <begin position="1"/>
        <end position="18"/>
    </location>
</feature>
<dbReference type="SUPFAM" id="SSF53474">
    <property type="entry name" value="alpha/beta-Hydrolases"/>
    <property type="match status" value="1"/>
</dbReference>
<evidence type="ECO:0000256" key="5">
    <source>
        <dbReference type="SAM" id="SignalP"/>
    </source>
</evidence>
<proteinExistence type="inferred from homology"/>
<evidence type="ECO:0000313" key="8">
    <source>
        <dbReference type="Proteomes" id="UP000244168"/>
    </source>
</evidence>
<dbReference type="InterPro" id="IPR000073">
    <property type="entry name" value="AB_hydrolase_1"/>
</dbReference>
<comment type="similarity">
    <text evidence="1 3">Belongs to the peptidase S33 family.</text>
</comment>
<organism evidence="7 8">
    <name type="scientific">Mucilaginibacter yixingensis</name>
    <dbReference type="NCBI Taxonomy" id="1295612"/>
    <lineage>
        <taxon>Bacteria</taxon>
        <taxon>Pseudomonadati</taxon>
        <taxon>Bacteroidota</taxon>
        <taxon>Sphingobacteriia</taxon>
        <taxon>Sphingobacteriales</taxon>
        <taxon>Sphingobacteriaceae</taxon>
        <taxon>Mucilaginibacter</taxon>
    </lineage>
</organism>
<dbReference type="OrthoDB" id="9796770at2"/>
<keyword evidence="8" id="KW-1185">Reference proteome</keyword>
<feature type="active site" description="Nucleophile" evidence="4">
    <location>
        <position position="139"/>
    </location>
</feature>
<keyword evidence="5" id="KW-0732">Signal</keyword>
<dbReference type="PANTHER" id="PTHR43798">
    <property type="entry name" value="MONOACYLGLYCEROL LIPASE"/>
    <property type="match status" value="1"/>
</dbReference>
<dbReference type="EMBL" id="QAOQ01000002">
    <property type="protein sequence ID" value="PTQ99933.1"/>
    <property type="molecule type" value="Genomic_DNA"/>
</dbReference>
<sequence>MKPHVLLLSAALCFAACKQNPSTNTPSTADTSSHEVKTGGSKLIKVDGKYNIYTKKVGDGKIKVLLLNGGPGLPHDYMECFEDFLPKAGIEFYYYDQLGCGNSDTPKDTTLWIVPRYVEEVEQVRKGLGLDSFYIVGHSWGSMLAMEYLHKYQSHVKGAVLSDMTAGVKEYVAYAEQLKKKYFTPRDIVVFDSLSRLKKYDSEQYNTLLMTKLYANVLCRIPLEKWPEPLLRTFKKMNQPIYMQMQGPDEFQITGNFKNWEFWSRLPDIKTPILVLGAKYDEMNPEDLKREGKLLPNSRTYICPNGSHMAMYDDQQHYFGNLIAFLKDVDAGSFKPDAK</sequence>
<evidence type="ECO:0000256" key="4">
    <source>
        <dbReference type="PIRSR" id="PIRSR005539-1"/>
    </source>
</evidence>
<dbReference type="PIRSF" id="PIRSF005539">
    <property type="entry name" value="Pept_S33_TRI_F1"/>
    <property type="match status" value="1"/>
</dbReference>
<feature type="chain" id="PRO_5015469121" evidence="5">
    <location>
        <begin position="19"/>
        <end position="339"/>
    </location>
</feature>
<evidence type="ECO:0000256" key="3">
    <source>
        <dbReference type="PIRNR" id="PIRNR005539"/>
    </source>
</evidence>
<feature type="domain" description="AB hydrolase-1" evidence="6">
    <location>
        <begin position="64"/>
        <end position="314"/>
    </location>
</feature>
<protein>
    <submittedName>
        <fullName evidence="7">Proline iminopeptidase</fullName>
    </submittedName>
</protein>
<evidence type="ECO:0000256" key="2">
    <source>
        <dbReference type="ARBA" id="ARBA00022801"/>
    </source>
</evidence>
<dbReference type="AlphaFoldDB" id="A0A2T5JDV4"/>
<dbReference type="Pfam" id="PF00561">
    <property type="entry name" value="Abhydrolase_1"/>
    <property type="match status" value="1"/>
</dbReference>
<dbReference type="InterPro" id="IPR005945">
    <property type="entry name" value="Pro_imino_pep"/>
</dbReference>
<dbReference type="GO" id="GO:0006508">
    <property type="term" value="P:proteolysis"/>
    <property type="evidence" value="ECO:0007669"/>
    <property type="project" value="InterPro"/>
</dbReference>
<dbReference type="InterPro" id="IPR002410">
    <property type="entry name" value="Peptidase_S33"/>
</dbReference>
<dbReference type="Gene3D" id="3.40.50.1820">
    <property type="entry name" value="alpha/beta hydrolase"/>
    <property type="match status" value="1"/>
</dbReference>
<evidence type="ECO:0000259" key="6">
    <source>
        <dbReference type="Pfam" id="PF00561"/>
    </source>
</evidence>